<dbReference type="EMBL" id="SNRW01005300">
    <property type="protein sequence ID" value="KAA6385355.1"/>
    <property type="molecule type" value="Genomic_DNA"/>
</dbReference>
<proteinExistence type="predicted"/>
<reference evidence="1 2" key="1">
    <citation type="submission" date="2019-03" db="EMBL/GenBank/DDBJ databases">
        <title>Single cell metagenomics reveals metabolic interactions within the superorganism composed of flagellate Streblomastix strix and complex community of Bacteroidetes bacteria on its surface.</title>
        <authorList>
            <person name="Treitli S.C."/>
            <person name="Kolisko M."/>
            <person name="Husnik F."/>
            <person name="Keeling P."/>
            <person name="Hampl V."/>
        </authorList>
    </citation>
    <scope>NUCLEOTIDE SEQUENCE [LARGE SCALE GENOMIC DNA]</scope>
    <source>
        <strain evidence="1">ST1C</strain>
    </source>
</reference>
<gene>
    <name evidence="1" type="ORF">EZS28_019116</name>
</gene>
<dbReference type="Proteomes" id="UP000324800">
    <property type="component" value="Unassembled WGS sequence"/>
</dbReference>
<accession>A0A5J4VS02</accession>
<sequence>MNKDDALLLLKAYKSELIDAYSKTEADALLDDKLNICDQIDAYTKQEDDDLLLLKADKSELIDAYSKTEANALLDEKLNVSDQIVAYSKMEADALLDDKFNISDQIDTYNKQEDDALLLLKADKTQLIDAYSKTEADAKLDEKLKISVLIARIFKASRSFCIFRKQQTEVALVGNGHTSALCAGLMSHIKFFSPDSVNGSACIPVIKSAVHPNYPLGQSVKAENIKRSSSGILTLTRIGIVYGAAV</sequence>
<dbReference type="AlphaFoldDB" id="A0A5J4VS02"/>
<comment type="caution">
    <text evidence="1">The sequence shown here is derived from an EMBL/GenBank/DDBJ whole genome shotgun (WGS) entry which is preliminary data.</text>
</comment>
<name>A0A5J4VS02_9EUKA</name>
<evidence type="ECO:0000313" key="1">
    <source>
        <dbReference type="EMBL" id="KAA6385355.1"/>
    </source>
</evidence>
<organism evidence="1 2">
    <name type="scientific">Streblomastix strix</name>
    <dbReference type="NCBI Taxonomy" id="222440"/>
    <lineage>
        <taxon>Eukaryota</taxon>
        <taxon>Metamonada</taxon>
        <taxon>Preaxostyla</taxon>
        <taxon>Oxymonadida</taxon>
        <taxon>Streblomastigidae</taxon>
        <taxon>Streblomastix</taxon>
    </lineage>
</organism>
<evidence type="ECO:0000313" key="2">
    <source>
        <dbReference type="Proteomes" id="UP000324800"/>
    </source>
</evidence>
<protein>
    <submittedName>
        <fullName evidence="1">Uncharacterized protein</fullName>
    </submittedName>
</protein>